<dbReference type="KEGG" id="phm:PSMK_04800"/>
<dbReference type="Gene3D" id="3.30.1330.60">
    <property type="entry name" value="OmpA-like domain"/>
    <property type="match status" value="1"/>
</dbReference>
<dbReference type="HOGENOM" id="CLU_942866_0_0_0"/>
<dbReference type="PROSITE" id="PS51123">
    <property type="entry name" value="OMPA_2"/>
    <property type="match status" value="1"/>
</dbReference>
<feature type="signal peptide" evidence="4">
    <location>
        <begin position="1"/>
        <end position="24"/>
    </location>
</feature>
<gene>
    <name evidence="6" type="ordered locus">PSMK_04800</name>
</gene>
<evidence type="ECO:0000259" key="5">
    <source>
        <dbReference type="PROSITE" id="PS51123"/>
    </source>
</evidence>
<evidence type="ECO:0000313" key="7">
    <source>
        <dbReference type="Proteomes" id="UP000007881"/>
    </source>
</evidence>
<dbReference type="STRING" id="1142394.PSMK_04800"/>
<protein>
    <recommendedName>
        <fullName evidence="5">OmpA-like domain-containing protein</fullName>
    </recommendedName>
</protein>
<dbReference type="AlphaFoldDB" id="I0IBK1"/>
<dbReference type="RefSeq" id="WP_014435859.1">
    <property type="nucleotide sequence ID" value="NC_017080.1"/>
</dbReference>
<dbReference type="PANTHER" id="PTHR30329:SF21">
    <property type="entry name" value="LIPOPROTEIN YIAD-RELATED"/>
    <property type="match status" value="1"/>
</dbReference>
<dbReference type="GO" id="GO:0016020">
    <property type="term" value="C:membrane"/>
    <property type="evidence" value="ECO:0007669"/>
    <property type="project" value="UniProtKB-UniRule"/>
</dbReference>
<evidence type="ECO:0000256" key="3">
    <source>
        <dbReference type="SAM" id="MobiDB-lite"/>
    </source>
</evidence>
<reference evidence="6 7" key="1">
    <citation type="submission" date="2012-02" db="EMBL/GenBank/DDBJ databases">
        <title>Complete genome sequence of Phycisphaera mikurensis NBRC 102666.</title>
        <authorList>
            <person name="Ankai A."/>
            <person name="Hosoyama A."/>
            <person name="Terui Y."/>
            <person name="Sekine M."/>
            <person name="Fukai R."/>
            <person name="Kato Y."/>
            <person name="Nakamura S."/>
            <person name="Yamada-Narita S."/>
            <person name="Kawakoshi A."/>
            <person name="Fukunaga Y."/>
            <person name="Yamazaki S."/>
            <person name="Fujita N."/>
        </authorList>
    </citation>
    <scope>NUCLEOTIDE SEQUENCE [LARGE SCALE GENOMIC DNA]</scope>
    <source>
        <strain evidence="7">NBRC 102666 / KCTC 22515 / FYK2301M01</strain>
    </source>
</reference>
<evidence type="ECO:0000256" key="4">
    <source>
        <dbReference type="SAM" id="SignalP"/>
    </source>
</evidence>
<keyword evidence="2" id="KW-0175">Coiled coil</keyword>
<dbReference type="Pfam" id="PF00691">
    <property type="entry name" value="OmpA"/>
    <property type="match status" value="1"/>
</dbReference>
<dbReference type="InterPro" id="IPR050330">
    <property type="entry name" value="Bact_OuterMem_StrucFunc"/>
</dbReference>
<sequence>MNPTTTRTGLTALTGLLTLCFLSAGCVPQSQSDAWRKKYQAADESIMELRLELEGREDELAALRGRSGVNGQLSAEAEALRAQNQQLRDTLAMAQEQLRSVAGSPLPAELTSDLEALAADNPDLMTFDPNTGMIRFRSDVTFALGKTDVQEGARQLLAQVAGVLSSPAASGYEVRVVGHTDNVPVTNAANVQKYEDNWGMSAFRAISVMRVLSENGVPQERISVTGYGPMQPVEPNGPRGSEANRRVELFLTPQTAAVSNGAMSEPRPADPVMAEPASIEPMAAPGPADTPAMFK</sequence>
<feature type="coiled-coil region" evidence="2">
    <location>
        <begin position="39"/>
        <end position="97"/>
    </location>
</feature>
<dbReference type="InterPro" id="IPR036737">
    <property type="entry name" value="OmpA-like_sf"/>
</dbReference>
<organism evidence="6 7">
    <name type="scientific">Phycisphaera mikurensis (strain NBRC 102666 / KCTC 22515 / FYK2301M01)</name>
    <dbReference type="NCBI Taxonomy" id="1142394"/>
    <lineage>
        <taxon>Bacteria</taxon>
        <taxon>Pseudomonadati</taxon>
        <taxon>Planctomycetota</taxon>
        <taxon>Phycisphaerae</taxon>
        <taxon>Phycisphaerales</taxon>
        <taxon>Phycisphaeraceae</taxon>
        <taxon>Phycisphaera</taxon>
    </lineage>
</organism>
<dbReference type="PROSITE" id="PS51257">
    <property type="entry name" value="PROKAR_LIPOPROTEIN"/>
    <property type="match status" value="1"/>
</dbReference>
<keyword evidence="7" id="KW-1185">Reference proteome</keyword>
<dbReference type="EMBL" id="AP012338">
    <property type="protein sequence ID" value="BAM02639.1"/>
    <property type="molecule type" value="Genomic_DNA"/>
</dbReference>
<dbReference type="PANTHER" id="PTHR30329">
    <property type="entry name" value="STATOR ELEMENT OF FLAGELLAR MOTOR COMPLEX"/>
    <property type="match status" value="1"/>
</dbReference>
<dbReference type="Proteomes" id="UP000007881">
    <property type="component" value="Chromosome"/>
</dbReference>
<keyword evidence="1" id="KW-0472">Membrane</keyword>
<evidence type="ECO:0000256" key="2">
    <source>
        <dbReference type="SAM" id="Coils"/>
    </source>
</evidence>
<dbReference type="eggNOG" id="COG1360">
    <property type="taxonomic scope" value="Bacteria"/>
</dbReference>
<feature type="domain" description="OmpA-like" evidence="5">
    <location>
        <begin position="129"/>
        <end position="255"/>
    </location>
</feature>
<dbReference type="SUPFAM" id="SSF103088">
    <property type="entry name" value="OmpA-like"/>
    <property type="match status" value="1"/>
</dbReference>
<accession>I0IBK1</accession>
<feature type="region of interest" description="Disordered" evidence="3">
    <location>
        <begin position="258"/>
        <end position="295"/>
    </location>
</feature>
<proteinExistence type="predicted"/>
<dbReference type="OrthoDB" id="9815217at2"/>
<name>I0IBK1_PHYMF</name>
<dbReference type="CDD" id="cd07185">
    <property type="entry name" value="OmpA_C-like"/>
    <property type="match status" value="1"/>
</dbReference>
<keyword evidence="4" id="KW-0732">Signal</keyword>
<evidence type="ECO:0000256" key="1">
    <source>
        <dbReference type="PROSITE-ProRule" id="PRU00473"/>
    </source>
</evidence>
<evidence type="ECO:0000313" key="6">
    <source>
        <dbReference type="EMBL" id="BAM02639.1"/>
    </source>
</evidence>
<feature type="chain" id="PRO_5003629072" description="OmpA-like domain-containing protein" evidence="4">
    <location>
        <begin position="25"/>
        <end position="295"/>
    </location>
</feature>
<dbReference type="InterPro" id="IPR006665">
    <property type="entry name" value="OmpA-like"/>
</dbReference>
<feature type="region of interest" description="Disordered" evidence="3">
    <location>
        <begin position="222"/>
        <end position="241"/>
    </location>
</feature>